<keyword evidence="1" id="KW-0132">Cell division</keyword>
<proteinExistence type="predicted"/>
<dbReference type="InterPro" id="IPR050206">
    <property type="entry name" value="FtsK/SpoIIIE/SftA"/>
</dbReference>
<organism evidence="1 2">
    <name type="scientific">Allokutzneria oryzae</name>
    <dbReference type="NCBI Taxonomy" id="1378989"/>
    <lineage>
        <taxon>Bacteria</taxon>
        <taxon>Bacillati</taxon>
        <taxon>Actinomycetota</taxon>
        <taxon>Actinomycetes</taxon>
        <taxon>Pseudonocardiales</taxon>
        <taxon>Pseudonocardiaceae</taxon>
        <taxon>Allokutzneria</taxon>
    </lineage>
</organism>
<dbReference type="EMBL" id="JBHLZU010000037">
    <property type="protein sequence ID" value="MFB9909663.1"/>
    <property type="molecule type" value="Genomic_DNA"/>
</dbReference>
<reference evidence="1 2" key="1">
    <citation type="submission" date="2024-09" db="EMBL/GenBank/DDBJ databases">
        <authorList>
            <person name="Sun Q."/>
            <person name="Mori K."/>
        </authorList>
    </citation>
    <scope>NUCLEOTIDE SEQUENCE [LARGE SCALE GENOMIC DNA]</scope>
    <source>
        <strain evidence="1 2">TBRC 7907</strain>
    </source>
</reference>
<dbReference type="SUPFAM" id="SSF52540">
    <property type="entry name" value="P-loop containing nucleoside triphosphate hydrolases"/>
    <property type="match status" value="1"/>
</dbReference>
<dbReference type="Gene3D" id="3.40.50.300">
    <property type="entry name" value="P-loop containing nucleotide triphosphate hydrolases"/>
    <property type="match status" value="1"/>
</dbReference>
<comment type="caution">
    <text evidence="1">The sequence shown here is derived from an EMBL/GenBank/DDBJ whole genome shotgun (WGS) entry which is preliminary data.</text>
</comment>
<protein>
    <submittedName>
        <fullName evidence="1">Cell division protein FtsK</fullName>
    </submittedName>
</protein>
<evidence type="ECO:0000313" key="2">
    <source>
        <dbReference type="Proteomes" id="UP001589693"/>
    </source>
</evidence>
<dbReference type="PANTHER" id="PTHR22683">
    <property type="entry name" value="SPORULATION PROTEIN RELATED"/>
    <property type="match status" value="1"/>
</dbReference>
<dbReference type="Proteomes" id="UP001589693">
    <property type="component" value="Unassembled WGS sequence"/>
</dbReference>
<accession>A0ABV6A9C1</accession>
<evidence type="ECO:0000313" key="1">
    <source>
        <dbReference type="EMBL" id="MFB9909663.1"/>
    </source>
</evidence>
<dbReference type="InterPro" id="IPR027417">
    <property type="entry name" value="P-loop_NTPase"/>
</dbReference>
<dbReference type="PANTHER" id="PTHR22683:SF41">
    <property type="entry name" value="DNA TRANSLOCASE FTSK"/>
    <property type="match status" value="1"/>
</dbReference>
<dbReference type="GO" id="GO:0051301">
    <property type="term" value="P:cell division"/>
    <property type="evidence" value="ECO:0007669"/>
    <property type="project" value="UniProtKB-KW"/>
</dbReference>
<gene>
    <name evidence="1" type="ORF">ACFFQA_37505</name>
</gene>
<keyword evidence="2" id="KW-1185">Reference proteome</keyword>
<name>A0ABV6A9C1_9PSEU</name>
<keyword evidence="1" id="KW-0131">Cell cycle</keyword>
<dbReference type="RefSeq" id="WP_377862575.1">
    <property type="nucleotide sequence ID" value="NZ_JBHLZU010000037.1"/>
</dbReference>
<sequence>MGTSTRRKGREFDVALWLARHPGAVLLPGSVSASVMQLGATTTASIAGGAAAGLLAWYRGHPDSFDTVAAPRFRAWWRRWASKRYTGIFWRDTLLACDLVRENRKTQELYVPRIVKIRSFTPSIDTLWVRLVPGQSAKAWIDKTEELADALKVERVSVEKVRPQIIALVVQRTESFTEVIDAPDMPTDAELVDLTALCVGETEYGDDFTLGVQGQHVLDAGATGSGKNSLGWSLLRQMAPMIREGSVRVWGADPKEIELAPGKDAFYRYAADEESIHEMVSEYHEDLRDTKAKLKAAGLRKFTPSPETPFNLLLADELGAIVGFGDMTYRKDYRSWFPVIGTQGRATGHGLLGMVQEPNKDTVPFRDLFTTRLCLRVTAAQHVDMALGDDARLRGALADEIPNDPATAGIGYVVRQRSRTPMRIRLSYVDDAEIEEFVRYVTGGPSLRVVAA</sequence>